<evidence type="ECO:0000313" key="2">
    <source>
        <dbReference type="EMBL" id="KAL2633873.1"/>
    </source>
</evidence>
<reference evidence="2 3" key="1">
    <citation type="submission" date="2024-09" db="EMBL/GenBank/DDBJ databases">
        <title>Chromosome-scale assembly of Riccia fluitans.</title>
        <authorList>
            <person name="Paukszto L."/>
            <person name="Sawicki J."/>
            <person name="Karawczyk K."/>
            <person name="Piernik-Szablinska J."/>
            <person name="Szczecinska M."/>
            <person name="Mazdziarz M."/>
        </authorList>
    </citation>
    <scope>NUCLEOTIDE SEQUENCE [LARGE SCALE GENOMIC DNA]</scope>
    <source>
        <strain evidence="2">Rf_01</strain>
        <tissue evidence="2">Aerial parts of the thallus</tissue>
    </source>
</reference>
<comment type="caution">
    <text evidence="2">The sequence shown here is derived from an EMBL/GenBank/DDBJ whole genome shotgun (WGS) entry which is preliminary data.</text>
</comment>
<dbReference type="Proteomes" id="UP001605036">
    <property type="component" value="Unassembled WGS sequence"/>
</dbReference>
<accession>A0ABD1YSX8</accession>
<dbReference type="AlphaFoldDB" id="A0ABD1YSX8"/>
<organism evidence="2 3">
    <name type="scientific">Riccia fluitans</name>
    <dbReference type="NCBI Taxonomy" id="41844"/>
    <lineage>
        <taxon>Eukaryota</taxon>
        <taxon>Viridiplantae</taxon>
        <taxon>Streptophyta</taxon>
        <taxon>Embryophyta</taxon>
        <taxon>Marchantiophyta</taxon>
        <taxon>Marchantiopsida</taxon>
        <taxon>Marchantiidae</taxon>
        <taxon>Marchantiales</taxon>
        <taxon>Ricciaceae</taxon>
        <taxon>Riccia</taxon>
    </lineage>
</organism>
<keyword evidence="3" id="KW-1185">Reference proteome</keyword>
<evidence type="ECO:0000313" key="3">
    <source>
        <dbReference type="Proteomes" id="UP001605036"/>
    </source>
</evidence>
<proteinExistence type="predicted"/>
<sequence>MEFSFQGMTNLDWGKTKTRVESPPFVSPTEPSAREDEKRFQIPRVPPSKDNYSIKPLHLFDQITVIGTMLTQFEKFADQMGIELDSPWVYDEFLHRLIRMQGEYQDLAEQLMVHQAKIKTLEAKKPLA</sequence>
<evidence type="ECO:0000256" key="1">
    <source>
        <dbReference type="SAM" id="MobiDB-lite"/>
    </source>
</evidence>
<gene>
    <name evidence="2" type="ORF">R1flu_005352</name>
</gene>
<feature type="region of interest" description="Disordered" evidence="1">
    <location>
        <begin position="1"/>
        <end position="47"/>
    </location>
</feature>
<dbReference type="EMBL" id="JBHFFA010000003">
    <property type="protein sequence ID" value="KAL2633873.1"/>
    <property type="molecule type" value="Genomic_DNA"/>
</dbReference>
<name>A0ABD1YSX8_9MARC</name>
<protein>
    <submittedName>
        <fullName evidence="2">Uncharacterized protein</fullName>
    </submittedName>
</protein>